<dbReference type="GO" id="GO:0016709">
    <property type="term" value="F:oxidoreductase activity, acting on paired donors, with incorporation or reduction of molecular oxygen, NAD(P)H as one donor, and incorporation of one atom of oxygen"/>
    <property type="evidence" value="ECO:0007669"/>
    <property type="project" value="UniProtKB-ARBA"/>
</dbReference>
<evidence type="ECO:0000256" key="2">
    <source>
        <dbReference type="ARBA" id="ARBA00022827"/>
    </source>
</evidence>
<feature type="non-terminal residue" evidence="5">
    <location>
        <position position="1"/>
    </location>
</feature>
<dbReference type="EMBL" id="KV749804">
    <property type="protein sequence ID" value="OCL07710.1"/>
    <property type="molecule type" value="Genomic_DNA"/>
</dbReference>
<keyword evidence="3" id="KW-0560">Oxidoreductase</keyword>
<dbReference type="GO" id="GO:0005739">
    <property type="term" value="C:mitochondrion"/>
    <property type="evidence" value="ECO:0007669"/>
    <property type="project" value="TreeGrafter"/>
</dbReference>
<dbReference type="PANTHER" id="PTHR43004:SF6">
    <property type="entry name" value="FAD_NAD(P)-BINDING OXIDOREDUCTASE FAMILY PROTEIN"/>
    <property type="match status" value="1"/>
</dbReference>
<dbReference type="SUPFAM" id="SSF51905">
    <property type="entry name" value="FAD/NAD(P)-binding domain"/>
    <property type="match status" value="1"/>
</dbReference>
<dbReference type="Gene3D" id="3.30.9.10">
    <property type="entry name" value="D-Amino Acid Oxidase, subunit A, domain 2"/>
    <property type="match status" value="1"/>
</dbReference>
<protein>
    <recommendedName>
        <fullName evidence="4">FAD-binding domain-containing protein</fullName>
    </recommendedName>
</protein>
<evidence type="ECO:0000256" key="3">
    <source>
        <dbReference type="ARBA" id="ARBA00023002"/>
    </source>
</evidence>
<organism evidence="5 6">
    <name type="scientific">Glonium stellatum</name>
    <dbReference type="NCBI Taxonomy" id="574774"/>
    <lineage>
        <taxon>Eukaryota</taxon>
        <taxon>Fungi</taxon>
        <taxon>Dikarya</taxon>
        <taxon>Ascomycota</taxon>
        <taxon>Pezizomycotina</taxon>
        <taxon>Dothideomycetes</taxon>
        <taxon>Pleosporomycetidae</taxon>
        <taxon>Gloniales</taxon>
        <taxon>Gloniaceae</taxon>
        <taxon>Glonium</taxon>
    </lineage>
</organism>
<dbReference type="GO" id="GO:0071949">
    <property type="term" value="F:FAD binding"/>
    <property type="evidence" value="ECO:0007669"/>
    <property type="project" value="InterPro"/>
</dbReference>
<evidence type="ECO:0000313" key="6">
    <source>
        <dbReference type="Proteomes" id="UP000250140"/>
    </source>
</evidence>
<dbReference type="Gene3D" id="3.40.30.120">
    <property type="match status" value="1"/>
</dbReference>
<dbReference type="OrthoDB" id="2690153at2759"/>
<dbReference type="Proteomes" id="UP000250140">
    <property type="component" value="Unassembled WGS sequence"/>
</dbReference>
<gene>
    <name evidence="5" type="ORF">AOQ84DRAFT_294575</name>
</gene>
<keyword evidence="2" id="KW-0274">FAD</keyword>
<dbReference type="InterPro" id="IPR050641">
    <property type="entry name" value="RIFMO-like"/>
</dbReference>
<dbReference type="InterPro" id="IPR002938">
    <property type="entry name" value="FAD-bd"/>
</dbReference>
<dbReference type="Gene3D" id="3.50.50.60">
    <property type="entry name" value="FAD/NAD(P)-binding domain"/>
    <property type="match status" value="1"/>
</dbReference>
<accession>A0A8E2EZU3</accession>
<keyword evidence="1" id="KW-0285">Flavoprotein</keyword>
<dbReference type="GO" id="GO:0006744">
    <property type="term" value="P:ubiquinone biosynthetic process"/>
    <property type="evidence" value="ECO:0007669"/>
    <property type="project" value="TreeGrafter"/>
</dbReference>
<evidence type="ECO:0000313" key="5">
    <source>
        <dbReference type="EMBL" id="OCL07710.1"/>
    </source>
</evidence>
<feature type="domain" description="FAD-binding" evidence="4">
    <location>
        <begin position="2"/>
        <end position="212"/>
    </location>
</feature>
<dbReference type="PANTHER" id="PTHR43004">
    <property type="entry name" value="TRK SYSTEM POTASSIUM UPTAKE PROTEIN"/>
    <property type="match status" value="1"/>
</dbReference>
<dbReference type="InterPro" id="IPR036188">
    <property type="entry name" value="FAD/NAD-bd_sf"/>
</dbReference>
<reference evidence="5 6" key="1">
    <citation type="journal article" date="2016" name="Nat. Commun.">
        <title>Ectomycorrhizal ecology is imprinted in the genome of the dominant symbiotic fungus Cenococcum geophilum.</title>
        <authorList>
            <consortium name="DOE Joint Genome Institute"/>
            <person name="Peter M."/>
            <person name="Kohler A."/>
            <person name="Ohm R.A."/>
            <person name="Kuo A."/>
            <person name="Krutzmann J."/>
            <person name="Morin E."/>
            <person name="Arend M."/>
            <person name="Barry K.W."/>
            <person name="Binder M."/>
            <person name="Choi C."/>
            <person name="Clum A."/>
            <person name="Copeland A."/>
            <person name="Grisel N."/>
            <person name="Haridas S."/>
            <person name="Kipfer T."/>
            <person name="LaButti K."/>
            <person name="Lindquist E."/>
            <person name="Lipzen A."/>
            <person name="Maire R."/>
            <person name="Meier B."/>
            <person name="Mihaltcheva S."/>
            <person name="Molinier V."/>
            <person name="Murat C."/>
            <person name="Poggeler S."/>
            <person name="Quandt C.A."/>
            <person name="Sperisen C."/>
            <person name="Tritt A."/>
            <person name="Tisserant E."/>
            <person name="Crous P.W."/>
            <person name="Henrissat B."/>
            <person name="Nehls U."/>
            <person name="Egli S."/>
            <person name="Spatafora J.W."/>
            <person name="Grigoriev I.V."/>
            <person name="Martin F.M."/>
        </authorList>
    </citation>
    <scope>NUCLEOTIDE SEQUENCE [LARGE SCALE GENOMIC DNA]</scope>
    <source>
        <strain evidence="5 6">CBS 207.34</strain>
    </source>
</reference>
<name>A0A8E2EZU3_9PEZI</name>
<proteinExistence type="predicted"/>
<dbReference type="Pfam" id="PF01494">
    <property type="entry name" value="FAD_binding_3"/>
    <property type="match status" value="1"/>
</dbReference>
<dbReference type="AlphaFoldDB" id="A0A8E2EZU3"/>
<keyword evidence="6" id="KW-1185">Reference proteome</keyword>
<sequence>DEVISTVEERVTKTQFRIRSKHVIGCDGAKSQVRKHLGIESEEEDSWKHRVRYETMMTIHFNADLRPILKDRVGMLHWIMDPAASGFIIGYDLSGNQVLISNFDSDKHPVNSWNEELCRRVVTAAIGQSVPFDVLSYRPWILSRKVAKQYRIGNVFLAGDAAHSFPPTSGLGLNSGIADVHNIAYKIATFHQGWASSKILQTYGAERRQPAEVNSKQSVKNGKKIFSFLKILSTAGVDDEEEARNILLRSIHDPAKQELINQQVEGQREHFDNLELHIGYVYGSKEIPPHASHYTPKLIAGARLPHAWIWFLNECLAPQNDPIDVSYVTEFSQEEVLARQFSSLDLCAFDTFVIIVGSRQTWVQRFDALEAAVEKWGLKLRLYAVGSDFDFVHEPHRTLFDIGASFDIGGGLLVRPDQHILSKLAPNASVEDLKFSLSQHLGF</sequence>
<dbReference type="PRINTS" id="PR00420">
    <property type="entry name" value="RNGMNOXGNASE"/>
</dbReference>
<evidence type="ECO:0000256" key="1">
    <source>
        <dbReference type="ARBA" id="ARBA00022630"/>
    </source>
</evidence>
<evidence type="ECO:0000259" key="4">
    <source>
        <dbReference type="Pfam" id="PF01494"/>
    </source>
</evidence>